<feature type="region of interest" description="Disordered" evidence="8">
    <location>
        <begin position="1"/>
        <end position="23"/>
    </location>
</feature>
<dbReference type="AlphaFoldDB" id="A0A8C3CHN9"/>
<keyword evidence="3" id="KW-0597">Phosphoprotein</keyword>
<feature type="compositionally biased region" description="Pro residues" evidence="8">
    <location>
        <begin position="64"/>
        <end position="78"/>
    </location>
</feature>
<dbReference type="Gene3D" id="3.90.70.10">
    <property type="entry name" value="Cysteine proteinases"/>
    <property type="match status" value="1"/>
</dbReference>
<dbReference type="InterPro" id="IPR050164">
    <property type="entry name" value="Peptidase_C19"/>
</dbReference>
<reference evidence="10" key="1">
    <citation type="submission" date="2018-09" db="EMBL/GenBank/DDBJ databases">
        <title>Common duck and Muscovy duck high density SNP chip.</title>
        <authorList>
            <person name="Vignal A."/>
            <person name="Thebault N."/>
            <person name="Warren W.C."/>
        </authorList>
    </citation>
    <scope>NUCLEOTIDE SEQUENCE [LARGE SCALE GENOMIC DNA]</scope>
</reference>
<dbReference type="GO" id="GO:0006508">
    <property type="term" value="P:proteolysis"/>
    <property type="evidence" value="ECO:0007669"/>
    <property type="project" value="UniProtKB-KW"/>
</dbReference>
<evidence type="ECO:0000259" key="9">
    <source>
        <dbReference type="PROSITE" id="PS50235"/>
    </source>
</evidence>
<dbReference type="PANTHER" id="PTHR24006:SF653">
    <property type="entry name" value="UBIQUITIN CARBOXYL-TERMINAL HYDROLASE 36"/>
    <property type="match status" value="1"/>
</dbReference>
<dbReference type="PANTHER" id="PTHR24006">
    <property type="entry name" value="UBIQUITIN CARBOXYL-TERMINAL HYDROLASE"/>
    <property type="match status" value="1"/>
</dbReference>
<dbReference type="PROSITE" id="PS00972">
    <property type="entry name" value="USP_1"/>
    <property type="match status" value="1"/>
</dbReference>
<name>A0A8C3CHN9_CAIMO</name>
<dbReference type="InterPro" id="IPR018200">
    <property type="entry name" value="USP_CS"/>
</dbReference>
<feature type="region of interest" description="Disordered" evidence="8">
    <location>
        <begin position="692"/>
        <end position="922"/>
    </location>
</feature>
<dbReference type="PROSITE" id="PS50235">
    <property type="entry name" value="USP_3"/>
    <property type="match status" value="1"/>
</dbReference>
<comment type="catalytic activity">
    <reaction evidence="1">
        <text>Thiol-dependent hydrolysis of ester, thioester, amide, peptide and isopeptide bonds formed by the C-terminal Gly of ubiquitin (a 76-residue protein attached to proteins as an intracellular targeting signal).</text>
        <dbReference type="EC" id="3.4.19.12"/>
    </reaction>
</comment>
<feature type="compositionally biased region" description="Low complexity" evidence="8">
    <location>
        <begin position="693"/>
        <end position="708"/>
    </location>
</feature>
<evidence type="ECO:0000256" key="7">
    <source>
        <dbReference type="ARBA" id="ARBA00022807"/>
    </source>
</evidence>
<protein>
    <recommendedName>
        <fullName evidence="2">ubiquitinyl hydrolase 1</fullName>
        <ecNumber evidence="2">3.4.19.12</ecNumber>
    </recommendedName>
</protein>
<sequence>MPIVEKLREALKPGRREQGEDAELGRLLAASAKKVLLQKIEFEPASRGPGQPEGLRGKYLLLNPRPPPAPPRTAPGGPPGRQGGEHGPGDGVPAPQKVLFPAERLSLRWERVSRVGAGLHNLGNTCFLNATLQCLTYTPPLANYLLSKEHGRACHHGGFCMMCVMQNHLIQAFANSGNAIKPVSFIRDLKKIARHFRFGSQEDAHEFLRYTIDAMQKACLNGCTRLDRQTQATTLVHQIFGGYLRSRVKCSVCKSVSDTYDPYLDVALEIRQAANIVRALELFVKSDVLSGENAYMCARCKKKVPASKRFTIHRASNVLTLSLKRFANFSGGKITKDVGYPEFLNIRPYMSQNNGDPVMYGLYAVLVHSGYSCHAGHYYCYVKASNGQWYQMNDSLVHCSNIKVVLNQQAYVLFYLRTLLILLLPPPTFLPLSVSVPLPFLWAPLFIFSSWLSETFSLDHQVFIYVDNCRAAPRGGRAEVTAARSLTHHPPATPPPRPPPTPTPLPGLSASPGKRTGGSRTPPRHRSQRQPWSWTWRWSCGAGPVLQLAGGTLAPAPLVPGLSGLVLSPRSGAVSLIWHKAGRHSAGSGRVLLSHGIGRHQPGLDLVLGLAPCAVAALAPHNCTCSCPGAASASGFLASWLRWCPLGACAPRVGRQRGAPAPALAFRTRQPLFLSLRLSSSALKLPNPEKPTFSFAPSSAPRLPASPLTNGSTAPSSHPRPACGGEHGPGHSHPASLKKKHRKQHPEAGGSPCTLAVNGKDEACSPPKKRRNVAQEGSLSPAGRGAAAAEGGGGREEQQSRPKQQTSAPSCFPGAEPAPPLKKKKKKRRLQEMEERCLGTLPSGSVSAGKAWAAPPRSRRLPPAPQVRPRAPAQREWSLGAGVRQGVPPLGWSSPPALPAAAASAWGSPGPGSPPRSQERSVVQELLKNSLDKAYGKQVLTWGGELSAVSQDAIRDAAWARSETVIDEWDEEFDRGKVKKVKKLRRERRRHLNPFQQLQSRRNFWAVTHPAKVASLSYRL</sequence>
<feature type="domain" description="USP" evidence="9">
    <location>
        <begin position="117"/>
        <end position="418"/>
    </location>
</feature>
<evidence type="ECO:0000256" key="2">
    <source>
        <dbReference type="ARBA" id="ARBA00012759"/>
    </source>
</evidence>
<feature type="region of interest" description="Disordered" evidence="8">
    <location>
        <begin position="41"/>
        <end position="96"/>
    </location>
</feature>
<keyword evidence="11" id="KW-1185">Reference proteome</keyword>
<keyword evidence="4" id="KW-0645">Protease</keyword>
<dbReference type="GO" id="GO:0005634">
    <property type="term" value="C:nucleus"/>
    <property type="evidence" value="ECO:0007669"/>
    <property type="project" value="TreeGrafter"/>
</dbReference>
<feature type="compositionally biased region" description="Pro residues" evidence="8">
    <location>
        <begin position="491"/>
        <end position="505"/>
    </location>
</feature>
<dbReference type="GO" id="GO:0016579">
    <property type="term" value="P:protein deubiquitination"/>
    <property type="evidence" value="ECO:0007669"/>
    <property type="project" value="InterPro"/>
</dbReference>
<organism evidence="10 11">
    <name type="scientific">Cairina moschata</name>
    <name type="common">Muscovy duck</name>
    <dbReference type="NCBI Taxonomy" id="8855"/>
    <lineage>
        <taxon>Eukaryota</taxon>
        <taxon>Metazoa</taxon>
        <taxon>Chordata</taxon>
        <taxon>Craniata</taxon>
        <taxon>Vertebrata</taxon>
        <taxon>Euteleostomi</taxon>
        <taxon>Archelosauria</taxon>
        <taxon>Archosauria</taxon>
        <taxon>Dinosauria</taxon>
        <taxon>Saurischia</taxon>
        <taxon>Theropoda</taxon>
        <taxon>Coelurosauria</taxon>
        <taxon>Aves</taxon>
        <taxon>Neognathae</taxon>
        <taxon>Galloanserae</taxon>
        <taxon>Anseriformes</taxon>
        <taxon>Anatidae</taxon>
        <taxon>Anatinae</taxon>
        <taxon>Cairina</taxon>
    </lineage>
</organism>
<dbReference type="InterPro" id="IPR028889">
    <property type="entry name" value="USP"/>
</dbReference>
<proteinExistence type="predicted"/>
<keyword evidence="5" id="KW-0833">Ubl conjugation pathway</keyword>
<dbReference type="Ensembl" id="ENSCMMT00000022808.1">
    <property type="protein sequence ID" value="ENSCMMP00000020806.1"/>
    <property type="gene ID" value="ENSCMMG00000013099.1"/>
</dbReference>
<evidence type="ECO:0000256" key="8">
    <source>
        <dbReference type="SAM" id="MobiDB-lite"/>
    </source>
</evidence>
<dbReference type="EC" id="3.4.19.12" evidence="2"/>
<evidence type="ECO:0000256" key="1">
    <source>
        <dbReference type="ARBA" id="ARBA00000707"/>
    </source>
</evidence>
<evidence type="ECO:0000256" key="5">
    <source>
        <dbReference type="ARBA" id="ARBA00022786"/>
    </source>
</evidence>
<evidence type="ECO:0000313" key="11">
    <source>
        <dbReference type="Proteomes" id="UP000694556"/>
    </source>
</evidence>
<evidence type="ECO:0000256" key="3">
    <source>
        <dbReference type="ARBA" id="ARBA00022553"/>
    </source>
</evidence>
<dbReference type="CDD" id="cd02661">
    <property type="entry name" value="Peptidase_C19E"/>
    <property type="match status" value="1"/>
</dbReference>
<dbReference type="FunFam" id="3.90.70.10:FF:000016">
    <property type="entry name" value="Ubiquitin carboxyl-terminal hydrolase 36"/>
    <property type="match status" value="1"/>
</dbReference>
<dbReference type="SUPFAM" id="SSF54001">
    <property type="entry name" value="Cysteine proteinases"/>
    <property type="match status" value="1"/>
</dbReference>
<dbReference type="GO" id="GO:0042981">
    <property type="term" value="P:regulation of apoptotic process"/>
    <property type="evidence" value="ECO:0007669"/>
    <property type="project" value="TreeGrafter"/>
</dbReference>
<dbReference type="PROSITE" id="PS00973">
    <property type="entry name" value="USP_2"/>
    <property type="match status" value="1"/>
</dbReference>
<evidence type="ECO:0000313" key="10">
    <source>
        <dbReference type="Ensembl" id="ENSCMMP00000020806.1"/>
    </source>
</evidence>
<dbReference type="Proteomes" id="UP000694556">
    <property type="component" value="Chromosome 19"/>
</dbReference>
<dbReference type="Pfam" id="PF00443">
    <property type="entry name" value="UCH"/>
    <property type="match status" value="1"/>
</dbReference>
<reference evidence="10" key="3">
    <citation type="submission" date="2025-09" db="UniProtKB">
        <authorList>
            <consortium name="Ensembl"/>
        </authorList>
    </citation>
    <scope>IDENTIFICATION</scope>
</reference>
<keyword evidence="7" id="KW-0788">Thiol protease</keyword>
<evidence type="ECO:0000256" key="4">
    <source>
        <dbReference type="ARBA" id="ARBA00022670"/>
    </source>
</evidence>
<reference evidence="10" key="2">
    <citation type="submission" date="2025-08" db="UniProtKB">
        <authorList>
            <consortium name="Ensembl"/>
        </authorList>
    </citation>
    <scope>IDENTIFICATION</scope>
</reference>
<evidence type="ECO:0000256" key="6">
    <source>
        <dbReference type="ARBA" id="ARBA00022801"/>
    </source>
</evidence>
<dbReference type="InterPro" id="IPR001394">
    <property type="entry name" value="Peptidase_C19_UCH"/>
</dbReference>
<accession>A0A8C3CHN9</accession>
<dbReference type="GO" id="GO:0004843">
    <property type="term" value="F:cysteine-type deubiquitinase activity"/>
    <property type="evidence" value="ECO:0007669"/>
    <property type="project" value="UniProtKB-EC"/>
</dbReference>
<feature type="compositionally biased region" description="Basic and acidic residues" evidence="8">
    <location>
        <begin position="1"/>
        <end position="19"/>
    </location>
</feature>
<feature type="compositionally biased region" description="Low complexity" evidence="8">
    <location>
        <begin position="888"/>
        <end position="908"/>
    </location>
</feature>
<dbReference type="InterPro" id="IPR038765">
    <property type="entry name" value="Papain-like_cys_pep_sf"/>
</dbReference>
<feature type="region of interest" description="Disordered" evidence="8">
    <location>
        <begin position="486"/>
        <end position="531"/>
    </location>
</feature>
<keyword evidence="6" id="KW-0378">Hydrolase</keyword>
<dbReference type="GO" id="GO:0005829">
    <property type="term" value="C:cytosol"/>
    <property type="evidence" value="ECO:0007669"/>
    <property type="project" value="TreeGrafter"/>
</dbReference>